<evidence type="ECO:0000256" key="3">
    <source>
        <dbReference type="ARBA" id="ARBA00023004"/>
    </source>
</evidence>
<dbReference type="GO" id="GO:0005743">
    <property type="term" value="C:mitochondrial inner membrane"/>
    <property type="evidence" value="ECO:0007669"/>
    <property type="project" value="UniProtKB-SubCell"/>
</dbReference>
<keyword evidence="4 7" id="KW-0350">Heme biosynthesis</keyword>
<keyword evidence="5 7" id="KW-0456">Lyase</keyword>
<keyword evidence="9" id="KW-1185">Reference proteome</keyword>
<keyword evidence="6 7" id="KW-0627">Porphyrin biosynthesis</keyword>
<reference evidence="8 9" key="1">
    <citation type="journal article" date="2018" name="MBio">
        <title>Comparative Genomics Reveals the Core Gene Toolbox for the Fungus-Insect Symbiosis.</title>
        <authorList>
            <person name="Wang Y."/>
            <person name="Stata M."/>
            <person name="Wang W."/>
            <person name="Stajich J.E."/>
            <person name="White M.M."/>
            <person name="Moncalvo J.M."/>
        </authorList>
    </citation>
    <scope>NUCLEOTIDE SEQUENCE [LARGE SCALE GENOMIC DNA]</scope>
    <source>
        <strain evidence="8 9">SC-DP-2</strain>
    </source>
</reference>
<dbReference type="PROSITE" id="PS00534">
    <property type="entry name" value="FERROCHELATASE"/>
    <property type="match status" value="1"/>
</dbReference>
<dbReference type="EMBL" id="MBFS01000337">
    <property type="protein sequence ID" value="PVV02770.1"/>
    <property type="molecule type" value="Genomic_DNA"/>
</dbReference>
<dbReference type="InterPro" id="IPR033644">
    <property type="entry name" value="Ferrochelatase_C"/>
</dbReference>
<dbReference type="EC" id="4.98.1.1" evidence="7"/>
<gene>
    <name evidence="8" type="ORF">BB560_002762</name>
</gene>
<keyword evidence="3 7" id="KW-0408">Iron</keyword>
<proteinExistence type="inferred from homology"/>
<dbReference type="Proteomes" id="UP000245609">
    <property type="component" value="Unassembled WGS sequence"/>
</dbReference>
<dbReference type="PANTHER" id="PTHR11108:SF1">
    <property type="entry name" value="FERROCHELATASE, MITOCHONDRIAL"/>
    <property type="match status" value="1"/>
</dbReference>
<keyword evidence="7" id="KW-0472">Membrane</keyword>
<comment type="similarity">
    <text evidence="2 7">Belongs to the ferrochelatase family.</text>
</comment>
<evidence type="ECO:0000256" key="2">
    <source>
        <dbReference type="ARBA" id="ARBA00007718"/>
    </source>
</evidence>
<comment type="caution">
    <text evidence="8">The sequence shown here is derived from an EMBL/GenBank/DDBJ whole genome shotgun (WGS) entry which is preliminary data.</text>
</comment>
<dbReference type="CDD" id="cd03411">
    <property type="entry name" value="Ferrochelatase_N"/>
    <property type="match status" value="1"/>
</dbReference>
<accession>A0A2T9ZDZ4</accession>
<comment type="pathway">
    <text evidence="1 7">Porphyrin-containing compound metabolism; protoheme biosynthesis; protoheme from protoporphyrin-IX: step 1/1.</text>
</comment>
<dbReference type="CDD" id="cd00419">
    <property type="entry name" value="Ferrochelatase_C"/>
    <property type="match status" value="1"/>
</dbReference>
<keyword evidence="7" id="KW-0496">Mitochondrion</keyword>
<dbReference type="STRING" id="133381.A0A2T9ZDZ4"/>
<evidence type="ECO:0000313" key="9">
    <source>
        <dbReference type="Proteomes" id="UP000245609"/>
    </source>
</evidence>
<dbReference type="SUPFAM" id="SSF53800">
    <property type="entry name" value="Chelatase"/>
    <property type="match status" value="1"/>
</dbReference>
<sequence>MLNMGGPRNASEVNSYLKGIFLDRDIMRLPFQDTLGNFIANKRTSKVQHEYELIGGGSPLEKFSLIQGQKLVENLDSISPETGPHKAYLGFRYNEPTTKTAIQQIIKDDVKNVIAFSQYPQYSCSTSGSSFNDLYKLQKQLDPKQSIKWSFIDRWGTDPLFVKYYSDAIQKSLGKLDPSVRDSVPILFSAHSVPLYVVLKGDSYANEVGASVGCVMRELRDRGVVNPYKLIWQSQVGPLKWLGPATDEVIKKYGKEGVYKDLVVVPIAFTSDHIETLYELGIEYRDLANSVGIKNFVVVEPPNGNETFTNCITNIVHKQMQNSKRMNYQILSRCFDCDSEQCGITKNWIKAQLSSLL</sequence>
<evidence type="ECO:0000256" key="1">
    <source>
        <dbReference type="ARBA" id="ARBA00004943"/>
    </source>
</evidence>
<comment type="function">
    <text evidence="7">Catalyzes the ferrous insertion into protoporphyrin IX.</text>
</comment>
<name>A0A2T9ZDZ4_9FUNG</name>
<comment type="catalytic activity">
    <reaction evidence="7">
        <text>heme b + 2 H(+) = protoporphyrin IX + Fe(2+)</text>
        <dbReference type="Rhea" id="RHEA:22584"/>
        <dbReference type="ChEBI" id="CHEBI:15378"/>
        <dbReference type="ChEBI" id="CHEBI:29033"/>
        <dbReference type="ChEBI" id="CHEBI:57306"/>
        <dbReference type="ChEBI" id="CHEBI:60344"/>
        <dbReference type="EC" id="4.98.1.1"/>
    </reaction>
</comment>
<dbReference type="GO" id="GO:0004325">
    <property type="term" value="F:ferrochelatase activity"/>
    <property type="evidence" value="ECO:0007669"/>
    <property type="project" value="UniProtKB-UniRule"/>
</dbReference>
<dbReference type="HAMAP" id="MF_00323">
    <property type="entry name" value="Ferrochelatase"/>
    <property type="match status" value="1"/>
</dbReference>
<dbReference type="InterPro" id="IPR033659">
    <property type="entry name" value="Ferrochelatase_N"/>
</dbReference>
<dbReference type="InterPro" id="IPR001015">
    <property type="entry name" value="Ferrochelatase"/>
</dbReference>
<dbReference type="UniPathway" id="UPA00252">
    <property type="reaction ID" value="UER00325"/>
</dbReference>
<dbReference type="Pfam" id="PF00762">
    <property type="entry name" value="Ferrochelatase"/>
    <property type="match status" value="1"/>
</dbReference>
<dbReference type="PANTHER" id="PTHR11108">
    <property type="entry name" value="FERROCHELATASE"/>
    <property type="match status" value="1"/>
</dbReference>
<evidence type="ECO:0000256" key="5">
    <source>
        <dbReference type="ARBA" id="ARBA00023239"/>
    </source>
</evidence>
<evidence type="ECO:0000256" key="4">
    <source>
        <dbReference type="ARBA" id="ARBA00023133"/>
    </source>
</evidence>
<protein>
    <recommendedName>
        <fullName evidence="7">Ferrochelatase</fullName>
        <ecNumber evidence="7">4.98.1.1</ecNumber>
    </recommendedName>
</protein>
<comment type="subcellular location">
    <subcellularLocation>
        <location evidence="7">Mitochondrion inner membrane</location>
    </subcellularLocation>
</comment>
<organism evidence="8 9">
    <name type="scientific">Smittium megazygosporum</name>
    <dbReference type="NCBI Taxonomy" id="133381"/>
    <lineage>
        <taxon>Eukaryota</taxon>
        <taxon>Fungi</taxon>
        <taxon>Fungi incertae sedis</taxon>
        <taxon>Zoopagomycota</taxon>
        <taxon>Kickxellomycotina</taxon>
        <taxon>Harpellomycetes</taxon>
        <taxon>Harpellales</taxon>
        <taxon>Legeriomycetaceae</taxon>
        <taxon>Smittium</taxon>
    </lineage>
</organism>
<evidence type="ECO:0000256" key="7">
    <source>
        <dbReference type="RuleBase" id="RU000607"/>
    </source>
</evidence>
<dbReference type="Gene3D" id="3.40.50.1400">
    <property type="match status" value="2"/>
</dbReference>
<dbReference type="AlphaFoldDB" id="A0A2T9ZDZ4"/>
<evidence type="ECO:0000256" key="6">
    <source>
        <dbReference type="ARBA" id="ARBA00023244"/>
    </source>
</evidence>
<keyword evidence="7" id="KW-0999">Mitochondrion inner membrane</keyword>
<dbReference type="GO" id="GO:0006783">
    <property type="term" value="P:heme biosynthetic process"/>
    <property type="evidence" value="ECO:0007669"/>
    <property type="project" value="UniProtKB-UniRule"/>
</dbReference>
<dbReference type="OrthoDB" id="1323at2759"/>
<dbReference type="NCBIfam" id="TIGR00109">
    <property type="entry name" value="hemH"/>
    <property type="match status" value="1"/>
</dbReference>
<evidence type="ECO:0000313" key="8">
    <source>
        <dbReference type="EMBL" id="PVV02770.1"/>
    </source>
</evidence>
<dbReference type="InterPro" id="IPR019772">
    <property type="entry name" value="Ferrochelatase_AS"/>
</dbReference>